<dbReference type="SUPFAM" id="SSF50814">
    <property type="entry name" value="Lipocalins"/>
    <property type="match status" value="1"/>
</dbReference>
<dbReference type="InterPro" id="IPR002970">
    <property type="entry name" value="Tick_his-bd"/>
</dbReference>
<proteinExistence type="evidence at transcript level"/>
<dbReference type="EMBL" id="GFAC01007416">
    <property type="protein sequence ID" value="JAT91772.1"/>
    <property type="molecule type" value="mRNA"/>
</dbReference>
<feature type="chain" id="PRO_5009115721" evidence="1">
    <location>
        <begin position="26"/>
        <end position="174"/>
    </location>
</feature>
<dbReference type="GO" id="GO:0030682">
    <property type="term" value="P:symbiont-mediated perturbation of host defenses"/>
    <property type="evidence" value="ECO:0007669"/>
    <property type="project" value="InterPro"/>
</dbReference>
<keyword evidence="1" id="KW-0732">Signal</keyword>
<evidence type="ECO:0000313" key="2">
    <source>
        <dbReference type="EMBL" id="JAT91772.1"/>
    </source>
</evidence>
<accession>A0A1E1WXR0</accession>
<dbReference type="InterPro" id="IPR012674">
    <property type="entry name" value="Calycin"/>
</dbReference>
<dbReference type="AlphaFoldDB" id="A0A1E1WXR0"/>
<protein>
    <submittedName>
        <fullName evidence="2">Putative lipocalin-2 1</fullName>
    </submittedName>
</protein>
<dbReference type="Pfam" id="PF02098">
    <property type="entry name" value="His_binding"/>
    <property type="match status" value="1"/>
</dbReference>
<evidence type="ECO:0000256" key="1">
    <source>
        <dbReference type="SAM" id="SignalP"/>
    </source>
</evidence>
<reference evidence="2" key="1">
    <citation type="journal article" date="2017" name="Front. Cell. Infect. Microbiol.">
        <title>The Distinct Transcriptional Response of the Midgut of Amblyomma sculptum and Amblyomma aureolatum Ticks to Rickettsia rickettsii Correlates to Their Differences in Susceptibility to Infection.</title>
        <authorList>
            <person name="Martins L.A."/>
            <person name="Galletti M.F.B.M."/>
            <person name="Ribeiro J.M."/>
            <person name="Fujita A."/>
            <person name="Costa F.B."/>
            <person name="Labruna M.B."/>
            <person name="Daffre S."/>
            <person name="Fogaca A.C."/>
        </authorList>
    </citation>
    <scope>NUCLEOTIDE SEQUENCE</scope>
</reference>
<organism evidence="2">
    <name type="scientific">Amblyomma aureolatum</name>
    <dbReference type="NCBI Taxonomy" id="187763"/>
    <lineage>
        <taxon>Eukaryota</taxon>
        <taxon>Metazoa</taxon>
        <taxon>Ecdysozoa</taxon>
        <taxon>Arthropoda</taxon>
        <taxon>Chelicerata</taxon>
        <taxon>Arachnida</taxon>
        <taxon>Acari</taxon>
        <taxon>Parasitiformes</taxon>
        <taxon>Ixodida</taxon>
        <taxon>Ixodoidea</taxon>
        <taxon>Ixodidae</taxon>
        <taxon>Amblyomminae</taxon>
        <taxon>Amblyomma</taxon>
    </lineage>
</organism>
<sequence length="174" mass="20632">MLFRIHATVFCFWVILLLTQNEADAAGETGNDDRNGKDLDIYRAFSISTYYWLYVINFDRGPTRGRRCTYFHVKNLYENGMNYSSHYIVKRTWVTMEYTGEFYNTPLEGDYVQERRQIYNSLNASETSEKWHPRHYMLIFSDYTECLILRVLGFDEVPVCMVLVKEPPASRLMP</sequence>
<name>A0A1E1WXR0_9ACAR</name>
<feature type="signal peptide" evidence="1">
    <location>
        <begin position="1"/>
        <end position="25"/>
    </location>
</feature>
<dbReference type="GO" id="GO:0043176">
    <property type="term" value="F:amine binding"/>
    <property type="evidence" value="ECO:0007669"/>
    <property type="project" value="InterPro"/>
</dbReference>
<feature type="non-terminal residue" evidence="2">
    <location>
        <position position="174"/>
    </location>
</feature>